<name>X1A927_9ZZZZ</name>
<accession>X1A927</accession>
<dbReference type="EMBL" id="BART01009576">
    <property type="protein sequence ID" value="GAG78209.1"/>
    <property type="molecule type" value="Genomic_DNA"/>
</dbReference>
<reference evidence="2" key="1">
    <citation type="journal article" date="2014" name="Front. Microbiol.">
        <title>High frequency of phylogenetically diverse reductive dehalogenase-homologous genes in deep subseafloor sedimentary metagenomes.</title>
        <authorList>
            <person name="Kawai M."/>
            <person name="Futagami T."/>
            <person name="Toyoda A."/>
            <person name="Takaki Y."/>
            <person name="Nishi S."/>
            <person name="Hori S."/>
            <person name="Arai W."/>
            <person name="Tsubouchi T."/>
            <person name="Morono Y."/>
            <person name="Uchiyama I."/>
            <person name="Ito T."/>
            <person name="Fujiyama A."/>
            <person name="Inagaki F."/>
            <person name="Takami H."/>
        </authorList>
    </citation>
    <scope>NUCLEOTIDE SEQUENCE</scope>
    <source>
        <strain evidence="2">Expedition CK06-06</strain>
    </source>
</reference>
<dbReference type="AlphaFoldDB" id="X1A927"/>
<sequence>MDTKNQTQEIRTAPKLEPLYEEYLKNTVEFYTGHSCFESKCKGKMEAPTNPNQKGRGKAGHLLLTQK</sequence>
<comment type="caution">
    <text evidence="2">The sequence shown here is derived from an EMBL/GenBank/DDBJ whole genome shotgun (WGS) entry which is preliminary data.</text>
</comment>
<protein>
    <submittedName>
        <fullName evidence="2">Uncharacterized protein</fullName>
    </submittedName>
</protein>
<organism evidence="2">
    <name type="scientific">marine sediment metagenome</name>
    <dbReference type="NCBI Taxonomy" id="412755"/>
    <lineage>
        <taxon>unclassified sequences</taxon>
        <taxon>metagenomes</taxon>
        <taxon>ecological metagenomes</taxon>
    </lineage>
</organism>
<feature type="region of interest" description="Disordered" evidence="1">
    <location>
        <begin position="44"/>
        <end position="67"/>
    </location>
</feature>
<proteinExistence type="predicted"/>
<gene>
    <name evidence="2" type="ORF">S01H4_21181</name>
</gene>
<evidence type="ECO:0000256" key="1">
    <source>
        <dbReference type="SAM" id="MobiDB-lite"/>
    </source>
</evidence>
<evidence type="ECO:0000313" key="2">
    <source>
        <dbReference type="EMBL" id="GAG78209.1"/>
    </source>
</evidence>